<accession>A0ABD1H252</accession>
<comment type="caution">
    <text evidence="2">The sequence shown here is derived from an EMBL/GenBank/DDBJ whole genome shotgun (WGS) entry which is preliminary data.</text>
</comment>
<evidence type="ECO:0000313" key="3">
    <source>
        <dbReference type="Proteomes" id="UP001567538"/>
    </source>
</evidence>
<keyword evidence="3" id="KW-1185">Reference proteome</keyword>
<feature type="transmembrane region" description="Helical" evidence="1">
    <location>
        <begin position="42"/>
        <end position="68"/>
    </location>
</feature>
<reference evidence="2 3" key="1">
    <citation type="submission" date="2024-06" db="EMBL/GenBank/DDBJ databases">
        <title>A chromosome level genome sequence of Diviner's sage (Salvia divinorum).</title>
        <authorList>
            <person name="Ford S.A."/>
            <person name="Ro D.-K."/>
            <person name="Ness R.W."/>
            <person name="Phillips M.A."/>
        </authorList>
    </citation>
    <scope>NUCLEOTIDE SEQUENCE [LARGE SCALE GENOMIC DNA]</scope>
    <source>
        <strain evidence="2">SAF-2024a</strain>
        <tissue evidence="2">Leaf</tissue>
    </source>
</reference>
<gene>
    <name evidence="2" type="ORF">AAHA92_17597</name>
</gene>
<sequence length="96" mass="10798">MVVKKMGSKNALFLGTTGYWLFIQALLDYNKHLSGLNTQKKFLLYCFWLLLNYSVVGGILGTILPLLIGHYGDGVLNTQLSALLGIIFKHHLLHCY</sequence>
<dbReference type="AlphaFoldDB" id="A0ABD1H252"/>
<evidence type="ECO:0000256" key="1">
    <source>
        <dbReference type="SAM" id="Phobius"/>
    </source>
</evidence>
<organism evidence="2 3">
    <name type="scientific">Salvia divinorum</name>
    <name type="common">Maria pastora</name>
    <name type="synonym">Diviner's sage</name>
    <dbReference type="NCBI Taxonomy" id="28513"/>
    <lineage>
        <taxon>Eukaryota</taxon>
        <taxon>Viridiplantae</taxon>
        <taxon>Streptophyta</taxon>
        <taxon>Embryophyta</taxon>
        <taxon>Tracheophyta</taxon>
        <taxon>Spermatophyta</taxon>
        <taxon>Magnoliopsida</taxon>
        <taxon>eudicotyledons</taxon>
        <taxon>Gunneridae</taxon>
        <taxon>Pentapetalae</taxon>
        <taxon>asterids</taxon>
        <taxon>lamiids</taxon>
        <taxon>Lamiales</taxon>
        <taxon>Lamiaceae</taxon>
        <taxon>Nepetoideae</taxon>
        <taxon>Mentheae</taxon>
        <taxon>Salviinae</taxon>
        <taxon>Salvia</taxon>
        <taxon>Salvia subgen. Calosphace</taxon>
    </lineage>
</organism>
<keyword evidence="1" id="KW-0472">Membrane</keyword>
<keyword evidence="1" id="KW-0812">Transmembrane</keyword>
<dbReference type="Proteomes" id="UP001567538">
    <property type="component" value="Unassembled WGS sequence"/>
</dbReference>
<name>A0ABD1H252_SALDI</name>
<dbReference type="EMBL" id="JBEAFC010000007">
    <property type="protein sequence ID" value="KAL1549498.1"/>
    <property type="molecule type" value="Genomic_DNA"/>
</dbReference>
<keyword evidence="1" id="KW-1133">Transmembrane helix</keyword>
<proteinExistence type="predicted"/>
<protein>
    <submittedName>
        <fullName evidence="2">UNC93-like protein</fullName>
    </submittedName>
</protein>
<evidence type="ECO:0000313" key="2">
    <source>
        <dbReference type="EMBL" id="KAL1549498.1"/>
    </source>
</evidence>